<feature type="compositionally biased region" description="Low complexity" evidence="1">
    <location>
        <begin position="42"/>
        <end position="51"/>
    </location>
</feature>
<reference evidence="2 3" key="1">
    <citation type="submission" date="2014-02" db="EMBL/GenBank/DDBJ databases">
        <title>Single nucleus genome sequencing reveals high similarity among nuclei of an endomycorrhizal fungus.</title>
        <authorList>
            <person name="Lin K."/>
            <person name="Geurts R."/>
            <person name="Zhang Z."/>
            <person name="Limpens E."/>
            <person name="Saunders D.G."/>
            <person name="Mu D."/>
            <person name="Pang E."/>
            <person name="Cao H."/>
            <person name="Cha H."/>
            <person name="Lin T."/>
            <person name="Zhou Q."/>
            <person name="Shang Y."/>
            <person name="Li Y."/>
            <person name="Ivanov S."/>
            <person name="Sharma T."/>
            <person name="Velzen R.V."/>
            <person name="Ruijter N.D."/>
            <person name="Aanen D.K."/>
            <person name="Win J."/>
            <person name="Kamoun S."/>
            <person name="Bisseling T."/>
            <person name="Huang S."/>
        </authorList>
    </citation>
    <scope>NUCLEOTIDE SEQUENCE [LARGE SCALE GENOMIC DNA]</scope>
    <source>
        <strain evidence="3">DAOM197198w</strain>
    </source>
</reference>
<dbReference type="HOGENOM" id="CLU_2741344_0_0_1"/>
<evidence type="ECO:0000313" key="3">
    <source>
        <dbReference type="Proteomes" id="UP000022910"/>
    </source>
</evidence>
<evidence type="ECO:0000313" key="2">
    <source>
        <dbReference type="EMBL" id="EXX75667.1"/>
    </source>
</evidence>
<evidence type="ECO:0000256" key="1">
    <source>
        <dbReference type="SAM" id="MobiDB-lite"/>
    </source>
</evidence>
<dbReference type="STRING" id="1432141.A0A015K1P5"/>
<organism evidence="2 3">
    <name type="scientific">Rhizophagus irregularis (strain DAOM 197198w)</name>
    <name type="common">Glomus intraradices</name>
    <dbReference type="NCBI Taxonomy" id="1432141"/>
    <lineage>
        <taxon>Eukaryota</taxon>
        <taxon>Fungi</taxon>
        <taxon>Fungi incertae sedis</taxon>
        <taxon>Mucoromycota</taxon>
        <taxon>Glomeromycotina</taxon>
        <taxon>Glomeromycetes</taxon>
        <taxon>Glomerales</taxon>
        <taxon>Glomeraceae</taxon>
        <taxon>Rhizophagus</taxon>
    </lineage>
</organism>
<name>A0A015K1P5_RHIIW</name>
<dbReference type="AlphaFoldDB" id="A0A015K1P5"/>
<keyword evidence="3" id="KW-1185">Reference proteome</keyword>
<feature type="region of interest" description="Disordered" evidence="1">
    <location>
        <begin position="42"/>
        <end position="71"/>
    </location>
</feature>
<sequence>MVLAKWAFFNYIIFKVQNQYGIISQLYEPDIGTNTNTIEETATATATTNNGPVPSNNGDAATSNDTADEVI</sequence>
<accession>A0A015K1P5</accession>
<gene>
    <name evidence="2" type="ORF">RirG_039830</name>
</gene>
<comment type="caution">
    <text evidence="2">The sequence shown here is derived from an EMBL/GenBank/DDBJ whole genome shotgun (WGS) entry which is preliminary data.</text>
</comment>
<feature type="compositionally biased region" description="Polar residues" evidence="1">
    <location>
        <begin position="52"/>
        <end position="65"/>
    </location>
</feature>
<dbReference type="Proteomes" id="UP000022910">
    <property type="component" value="Unassembled WGS sequence"/>
</dbReference>
<proteinExistence type="predicted"/>
<protein>
    <submittedName>
        <fullName evidence="2">Uncharacterized protein</fullName>
    </submittedName>
</protein>
<dbReference type="EMBL" id="JEMT01012382">
    <property type="protein sequence ID" value="EXX75667.1"/>
    <property type="molecule type" value="Genomic_DNA"/>
</dbReference>
<dbReference type="OrthoDB" id="10564531at2759"/>